<dbReference type="InterPro" id="IPR055405">
    <property type="entry name" value="ARM_KNTC1_3rd"/>
</dbReference>
<accession>A0A8I6RH15</accession>
<dbReference type="InterPro" id="IPR019527">
    <property type="entry name" value="RZZ-complex_KNTC1/ROD_C"/>
</dbReference>
<dbReference type="PANTHER" id="PTHR15688">
    <property type="entry name" value="KINETOCHORE-ASSOCIATED PROTEIN 1"/>
    <property type="match status" value="1"/>
</dbReference>
<organism evidence="5 6">
    <name type="scientific">Cimex lectularius</name>
    <name type="common">Bed bug</name>
    <name type="synonym">Acanthia lectularia</name>
    <dbReference type="NCBI Taxonomy" id="79782"/>
    <lineage>
        <taxon>Eukaryota</taxon>
        <taxon>Metazoa</taxon>
        <taxon>Ecdysozoa</taxon>
        <taxon>Arthropoda</taxon>
        <taxon>Hexapoda</taxon>
        <taxon>Insecta</taxon>
        <taxon>Pterygota</taxon>
        <taxon>Neoptera</taxon>
        <taxon>Paraneoptera</taxon>
        <taxon>Hemiptera</taxon>
        <taxon>Heteroptera</taxon>
        <taxon>Panheteroptera</taxon>
        <taxon>Cimicomorpha</taxon>
        <taxon>Cimicidae</taxon>
        <taxon>Cimex</taxon>
    </lineage>
</organism>
<dbReference type="GO" id="GO:1903394">
    <property type="term" value="P:protein localization to kinetochore involved in kinetochore assembly"/>
    <property type="evidence" value="ECO:0007669"/>
    <property type="project" value="TreeGrafter"/>
</dbReference>
<dbReference type="InterPro" id="IPR052802">
    <property type="entry name" value="KNTC1"/>
</dbReference>
<dbReference type="OMA" id="FYELYLC"/>
<dbReference type="GO" id="GO:0000070">
    <property type="term" value="P:mitotic sister chromatid segregation"/>
    <property type="evidence" value="ECO:0007669"/>
    <property type="project" value="TreeGrafter"/>
</dbReference>
<sequence length="1952" mass="224243">MSCWSNVVTGFNANDETINFGSRPVALVEDSVYETKTVATIESSSKVSDTTIESNSKEIENTAPLCRSFYLKNYLGLTLDKTFLLFNDLCTTVIINHSFDNVIDAFHITGDGKFSFFALASFELFCMDLTSPGKIVFKTTLPCSPEKPDKVEQLISKQSDIFFNLYILFSSGKILKLPLEDIPNYEGNNESKTNLEVVNNDIVQDHNLVTAMFCYHFCDDMKALFCVGNKIALWSENAQNLSVALNLKKEYKIKKIKSSGLYIIALTMNGDLIQIGQDSFLIIHEWKNYNIIDFTFINNSADLNFDLLFITEIDIFLLEPISLTLKFKLKTGFPSFLIEGLADCEDLFYLEGVRVDNFVDTVRVKAITVHHPEFRLERLLARMKFTEAEEFAKKYNLLENVRKSKAQWLMGELHLNKVLEETHFFYTEFFSLMNIIMDDEFVGECCLKVTPPDIIKTKDVVEYAWNRLSTLPKKNPNVINLLKLLKQLLNAVSSFLLIYGESGSSEEWLNFSTKSPFIICQEFLSKGQIREAIIICKRNELQMKSVLSTETEKPYSLFEVISSDVSVEECLEWLNCYLPIVLSNHSQLLDKVINWIIKKAKYIEHQNLDLWPRKALEFSQQCSVMLRNIINSDIIEDNFSLHQGISLPSSPINILNEFSFNLHNLCILKEEFAIHIEYDSYIQYQDSQQRMVFLHLLFDYVPKHLIPTFVENFINIMFVDQCKDIDKIIANYIRRQSRDLYISNHSWEEGRCVTYIECIKDLSEKLNIIQFILPKVSIPLSSDIENLIEKIKHHNHPLVIHVLKEVSDLSKKAILKKYGFQYKSIDIDEIDTCALRIFENSGEDGLEDVKLLLNTGSTTLNIEPYRAMWMIAINKGSAQRAFSIIKDEIPPNKIILLCKSMVEYIHLSLKMRTSCDEINNCILALDNIISYCTCEGSVESRTIVDFAQNVIAIHKIQLFDKKTFNMDNMYGVHKGSVLEFCVSHLTEDVPKNIIPTENCEFVLLLKKRVSQIASDLQLKFEKCILELTSQCVIKGKIHCATFFIQLLKENNFLDSSPREVSKLLELILDIYCQAPDKDEEVASVLLDIASSLIISCASMDIKRNIDMLTICKLFVIPLQKPEWSTIYEDPFEVHQLFLTPAVGNSLLNCVRNVPAKVDNAELNNDLEKILQAIPNDLISFNYMYALTWLLLKQGEVDLKTLKKISKIASLKASAIILNMLAARSFSLNLALILLHHFQPEQAVQWLNNVTNKMNGDDLKWNNALGLLGKYYYGLRQDLKESDMLNYFNEIYIMSSWGMKIVNYGIPSKEACCDGVDGRKKLLKKLIATPGIEMDVLQQYCIDMKLDIQKCLLFYLEHVLLSWKPIFSVTKNKVGKTVLVFENDTKELLTICQRIVYQIGNEDNLTKLLLQTIWDQVNTYYYEVFLVILEIVPTKFCVKLQKYKLILNFLLVYTRVGEIQESEENEWFALNPSNQTLPEIAKYRLPLNKFPCDVVKTMKTEFTLETYNIWLTAPIWTPNTQNQDLICSFTITNLKNEDSHTNSNTWQLSSRKKDLLEKIKECLDHIKSFETAVAALYFVVNHVMPPGIDQVQAAQLCFMKAEQWAENERSEKAIVGRARAEKKYLTVSTTHILHKYGLGKPEYIKLALQPANLISVLYHDPSLLEDSLSIKPDINKAVECITALHSVNIANVTLELLTKWLDAENKESSIDYFLVDSKCKIVTTQYSDNVKRACYLLLGSKELSKVESYLIGVVFTRNHEENRKPVGIRLRALQCLTAITTAEKLQLITARSIEAIKSHMKVLEIVYQLELYGYSYTIKGFELTSKEAMVSNLLKKPTNGKLRLAAYIARCYKINKPEIWDDIAQKMVTLLMTTDLEILLPHFEEMMINQHTTKLIWARLIETAMSSEDSDKVIDLVEKSPDSSYLNVKALLQYFRKKQNQTAIKYLMSFTKD</sequence>
<evidence type="ECO:0000259" key="1">
    <source>
        <dbReference type="Pfam" id="PF10493"/>
    </source>
</evidence>
<evidence type="ECO:0000313" key="6">
    <source>
        <dbReference type="Proteomes" id="UP000494040"/>
    </source>
</evidence>
<evidence type="ECO:0000259" key="2">
    <source>
        <dbReference type="Pfam" id="PF24506"/>
    </source>
</evidence>
<protein>
    <recommendedName>
        <fullName evidence="7">Kinetochore-associated protein 1</fullName>
    </recommendedName>
</protein>
<dbReference type="GO" id="GO:0005828">
    <property type="term" value="C:kinetochore microtubule"/>
    <property type="evidence" value="ECO:0007669"/>
    <property type="project" value="TreeGrafter"/>
</dbReference>
<evidence type="ECO:0000259" key="4">
    <source>
        <dbReference type="Pfam" id="PF24520"/>
    </source>
</evidence>
<dbReference type="Pfam" id="PF24520">
    <property type="entry name" value="ARM_KNTC1_1st"/>
    <property type="match status" value="1"/>
</dbReference>
<dbReference type="GO" id="GO:0031267">
    <property type="term" value="F:small GTPase binding"/>
    <property type="evidence" value="ECO:0007669"/>
    <property type="project" value="TreeGrafter"/>
</dbReference>
<reference evidence="5" key="1">
    <citation type="submission" date="2022-01" db="UniProtKB">
        <authorList>
            <consortium name="EnsemblMetazoa"/>
        </authorList>
    </citation>
    <scope>IDENTIFICATION</scope>
</reference>
<proteinExistence type="predicted"/>
<dbReference type="CTD" id="43719"/>
<dbReference type="PANTHER" id="PTHR15688:SF1">
    <property type="entry name" value="KINETOCHORE-ASSOCIATED PROTEIN 1"/>
    <property type="match status" value="1"/>
</dbReference>
<name>A0A8I6RH15_CIMLE</name>
<dbReference type="InterPro" id="IPR055403">
    <property type="entry name" value="ARM_KNTC1_1st"/>
</dbReference>
<dbReference type="OrthoDB" id="343783at2759"/>
<dbReference type="EnsemblMetazoa" id="XM_014390610.2">
    <property type="protein sequence ID" value="XP_014246096.1"/>
    <property type="gene ID" value="LOC106664673"/>
</dbReference>
<evidence type="ECO:0008006" key="7">
    <source>
        <dbReference type="Google" id="ProtNLM"/>
    </source>
</evidence>
<dbReference type="Pfam" id="PF24515">
    <property type="entry name" value="ARM_KNTC1_3rd"/>
    <property type="match status" value="1"/>
</dbReference>
<dbReference type="GO" id="GO:0005737">
    <property type="term" value="C:cytoplasm"/>
    <property type="evidence" value="ECO:0007669"/>
    <property type="project" value="TreeGrafter"/>
</dbReference>
<keyword evidence="6" id="KW-1185">Reference proteome</keyword>
<feature type="domain" description="KNTC1 third ARM-repeats" evidence="3">
    <location>
        <begin position="1212"/>
        <end position="1429"/>
    </location>
</feature>
<dbReference type="Proteomes" id="UP000494040">
    <property type="component" value="Unassembled WGS sequence"/>
</dbReference>
<dbReference type="KEGG" id="clec:106664673"/>
<dbReference type="Pfam" id="PF10493">
    <property type="entry name" value="Rod_C"/>
    <property type="match status" value="1"/>
</dbReference>
<feature type="domain" description="RZZ complex subunit KNTC1/ROD C-terminal" evidence="1">
    <location>
        <begin position="1475"/>
        <end position="1880"/>
    </location>
</feature>
<dbReference type="RefSeq" id="XP_014246096.1">
    <property type="nucleotide sequence ID" value="XM_014390610.2"/>
</dbReference>
<evidence type="ECO:0000313" key="5">
    <source>
        <dbReference type="EnsemblMetazoa" id="XP_014246096.1"/>
    </source>
</evidence>
<dbReference type="GO" id="GO:0007094">
    <property type="term" value="P:mitotic spindle assembly checkpoint signaling"/>
    <property type="evidence" value="ECO:0007669"/>
    <property type="project" value="TreeGrafter"/>
</dbReference>
<dbReference type="GeneID" id="106664673"/>
<feature type="domain" description="KNTC1 N-terminal" evidence="2">
    <location>
        <begin position="51"/>
        <end position="355"/>
    </location>
</feature>
<dbReference type="InterPro" id="IPR055402">
    <property type="entry name" value="KNTC1_N"/>
</dbReference>
<dbReference type="GO" id="GO:1990423">
    <property type="term" value="C:RZZ complex"/>
    <property type="evidence" value="ECO:0007669"/>
    <property type="project" value="TreeGrafter"/>
</dbReference>
<dbReference type="Pfam" id="PF24506">
    <property type="entry name" value="KNTC1_N"/>
    <property type="match status" value="1"/>
</dbReference>
<evidence type="ECO:0000259" key="3">
    <source>
        <dbReference type="Pfam" id="PF24515"/>
    </source>
</evidence>
<feature type="domain" description="KNTC1 first ARM-repeats" evidence="4">
    <location>
        <begin position="378"/>
        <end position="616"/>
    </location>
</feature>